<proteinExistence type="predicted"/>
<dbReference type="EMBL" id="NMUH01001472">
    <property type="protein sequence ID" value="MQL92660.1"/>
    <property type="molecule type" value="Genomic_DNA"/>
</dbReference>
<keyword evidence="3" id="KW-1185">Reference proteome</keyword>
<evidence type="ECO:0000313" key="3">
    <source>
        <dbReference type="Proteomes" id="UP000652761"/>
    </source>
</evidence>
<evidence type="ECO:0000256" key="1">
    <source>
        <dbReference type="SAM" id="MobiDB-lite"/>
    </source>
</evidence>
<dbReference type="Proteomes" id="UP000652761">
    <property type="component" value="Unassembled WGS sequence"/>
</dbReference>
<name>A0A843VG45_COLES</name>
<protein>
    <submittedName>
        <fullName evidence="2">Uncharacterized protein</fullName>
    </submittedName>
</protein>
<accession>A0A843VG45</accession>
<evidence type="ECO:0000313" key="2">
    <source>
        <dbReference type="EMBL" id="MQL92660.1"/>
    </source>
</evidence>
<sequence length="473" mass="52959">MKEWAETGEVGTPLRLVLRLRPLGCGVLERCLQGTSTRIGTEDHQLVWITHNSLAAEEHLGNGRELFRATMGPEETARKRADKEMQERIISGRERDEDIEDEVEMYAEYVHDPDVQERRARAQSRAEAWEADQRAAYRVSFQGAQHEVGSGSGLRVLRVVDGDRRPSIGLVYAKLEAAKKKIREVSPRYAHLVLDVVEDRWDRQMSRDLHMADEEDPIVVWVARATTERGEYELDEEADDPEDPPRPNTFLARAVAEAITEEEGDRGNVGQPYSPHYEMDPEAEVDLLGDIELEHVERTIGGGHGHDDDDFERLMEGLPRTRSLREAPSQSRRRGSSTQMLEVAVVVTVEVGVEVVTVVREEEMVTVVREEEVKFSRGGHAGGSPVDSNSYETMISDFEKMSTQESVGPYGGHSYHPESTSIGYSSGFRPYSGYTATAGYLDDTTECSPSRLPDVGLLSQAVSTEIPYHDDMG</sequence>
<gene>
    <name evidence="2" type="ORF">Taro_025289</name>
</gene>
<dbReference type="AlphaFoldDB" id="A0A843VG45"/>
<feature type="region of interest" description="Disordered" evidence="1">
    <location>
        <begin position="318"/>
        <end position="338"/>
    </location>
</feature>
<reference evidence="2" key="1">
    <citation type="submission" date="2017-07" db="EMBL/GenBank/DDBJ databases">
        <title>Taro Niue Genome Assembly and Annotation.</title>
        <authorList>
            <person name="Atibalentja N."/>
            <person name="Keating K."/>
            <person name="Fields C.J."/>
        </authorList>
    </citation>
    <scope>NUCLEOTIDE SEQUENCE</scope>
    <source>
        <strain evidence="2">Niue_2</strain>
        <tissue evidence="2">Leaf</tissue>
    </source>
</reference>
<organism evidence="2 3">
    <name type="scientific">Colocasia esculenta</name>
    <name type="common">Wild taro</name>
    <name type="synonym">Arum esculentum</name>
    <dbReference type="NCBI Taxonomy" id="4460"/>
    <lineage>
        <taxon>Eukaryota</taxon>
        <taxon>Viridiplantae</taxon>
        <taxon>Streptophyta</taxon>
        <taxon>Embryophyta</taxon>
        <taxon>Tracheophyta</taxon>
        <taxon>Spermatophyta</taxon>
        <taxon>Magnoliopsida</taxon>
        <taxon>Liliopsida</taxon>
        <taxon>Araceae</taxon>
        <taxon>Aroideae</taxon>
        <taxon>Colocasieae</taxon>
        <taxon>Colocasia</taxon>
    </lineage>
</organism>
<comment type="caution">
    <text evidence="2">The sequence shown here is derived from an EMBL/GenBank/DDBJ whole genome shotgun (WGS) entry which is preliminary data.</text>
</comment>